<dbReference type="Pfam" id="PF20339">
    <property type="entry name" value="DUF6634"/>
    <property type="match status" value="1"/>
</dbReference>
<dbReference type="InterPro" id="IPR046574">
    <property type="entry name" value="DUF6634"/>
</dbReference>
<gene>
    <name evidence="1" type="ORF">DFH01_09655</name>
</gene>
<organism evidence="1 2">
    <name type="scientific">Falsiroseomonas bella</name>
    <dbReference type="NCBI Taxonomy" id="2184016"/>
    <lineage>
        <taxon>Bacteria</taxon>
        <taxon>Pseudomonadati</taxon>
        <taxon>Pseudomonadota</taxon>
        <taxon>Alphaproteobacteria</taxon>
        <taxon>Acetobacterales</taxon>
        <taxon>Roseomonadaceae</taxon>
        <taxon>Falsiroseomonas</taxon>
    </lineage>
</organism>
<keyword evidence="2" id="KW-1185">Reference proteome</keyword>
<name>A0A317FF27_9PROT</name>
<dbReference type="Proteomes" id="UP000245765">
    <property type="component" value="Unassembled WGS sequence"/>
</dbReference>
<evidence type="ECO:0000313" key="2">
    <source>
        <dbReference type="Proteomes" id="UP000245765"/>
    </source>
</evidence>
<dbReference type="EMBL" id="QGNA01000002">
    <property type="protein sequence ID" value="PWS37691.1"/>
    <property type="molecule type" value="Genomic_DNA"/>
</dbReference>
<protein>
    <submittedName>
        <fullName evidence="1">Uncharacterized protein</fullName>
    </submittedName>
</protein>
<dbReference type="OrthoDB" id="7366786at2"/>
<sequence length="107" mass="11290">MGAADAEIARLAALLDDLKRLASGGLPTDAELRDAPFLDGWTLSQRPVPCLTGRVSGHPVLGGPTVRTSDVWALAPGLGFARTLSRLYALGRPHASVAVPFRKPARH</sequence>
<comment type="caution">
    <text evidence="1">The sequence shown here is derived from an EMBL/GenBank/DDBJ whole genome shotgun (WGS) entry which is preliminary data.</text>
</comment>
<evidence type="ECO:0000313" key="1">
    <source>
        <dbReference type="EMBL" id="PWS37691.1"/>
    </source>
</evidence>
<dbReference type="AlphaFoldDB" id="A0A317FF27"/>
<reference evidence="2" key="1">
    <citation type="submission" date="2018-05" db="EMBL/GenBank/DDBJ databases">
        <authorList>
            <person name="Du Z."/>
            <person name="Wang X."/>
        </authorList>
    </citation>
    <scope>NUCLEOTIDE SEQUENCE [LARGE SCALE GENOMIC DNA]</scope>
    <source>
        <strain evidence="2">CQN31</strain>
    </source>
</reference>
<proteinExistence type="predicted"/>
<accession>A0A317FF27</accession>